<protein>
    <submittedName>
        <fullName evidence="1">Uncharacterized protein</fullName>
    </submittedName>
</protein>
<evidence type="ECO:0000313" key="2">
    <source>
        <dbReference type="Proteomes" id="UP000694562"/>
    </source>
</evidence>
<reference evidence="1" key="1">
    <citation type="submission" date="2025-08" db="UniProtKB">
        <authorList>
            <consortium name="Ensembl"/>
        </authorList>
    </citation>
    <scope>IDENTIFICATION</scope>
</reference>
<name>A0A8C4UKC9_FALTI</name>
<accession>A0A8C4UKC9</accession>
<organism evidence="1 2">
    <name type="scientific">Falco tinnunculus</name>
    <name type="common">Common kestrel</name>
    <dbReference type="NCBI Taxonomy" id="100819"/>
    <lineage>
        <taxon>Eukaryota</taxon>
        <taxon>Metazoa</taxon>
        <taxon>Chordata</taxon>
        <taxon>Craniata</taxon>
        <taxon>Vertebrata</taxon>
        <taxon>Euteleostomi</taxon>
        <taxon>Archelosauria</taxon>
        <taxon>Archosauria</taxon>
        <taxon>Dinosauria</taxon>
        <taxon>Saurischia</taxon>
        <taxon>Theropoda</taxon>
        <taxon>Coelurosauria</taxon>
        <taxon>Aves</taxon>
        <taxon>Neognathae</taxon>
        <taxon>Neoaves</taxon>
        <taxon>Telluraves</taxon>
        <taxon>Australaves</taxon>
        <taxon>Falconiformes</taxon>
        <taxon>Falconidae</taxon>
        <taxon>Falco</taxon>
    </lineage>
</organism>
<dbReference type="Proteomes" id="UP000694562">
    <property type="component" value="Unplaced"/>
</dbReference>
<proteinExistence type="predicted"/>
<evidence type="ECO:0000313" key="1">
    <source>
        <dbReference type="Ensembl" id="ENSFTIP00000014109.1"/>
    </source>
</evidence>
<dbReference type="AlphaFoldDB" id="A0A8C4UKC9"/>
<dbReference type="Ensembl" id="ENSFTIT00000014707.1">
    <property type="protein sequence ID" value="ENSFTIP00000014109.1"/>
    <property type="gene ID" value="ENSFTIG00000009365.1"/>
</dbReference>
<keyword evidence="2" id="KW-1185">Reference proteome</keyword>
<reference evidence="1" key="2">
    <citation type="submission" date="2025-09" db="UniProtKB">
        <authorList>
            <consortium name="Ensembl"/>
        </authorList>
    </citation>
    <scope>IDENTIFICATION</scope>
</reference>
<sequence length="78" mass="8632">VAPDSTLCLCFAPTPFPTLPAPKCCINHVCNNTLGHPQPEPSTSAVREEPSSHGRTIITLHLIDTTDRLWSRLQGKRW</sequence>